<accession>A0A645JV48</accession>
<protein>
    <recommendedName>
        <fullName evidence="1">DUF512 domain-containing protein</fullName>
    </recommendedName>
</protein>
<organism evidence="2">
    <name type="scientific">bioreactor metagenome</name>
    <dbReference type="NCBI Taxonomy" id="1076179"/>
    <lineage>
        <taxon>unclassified sequences</taxon>
        <taxon>metagenomes</taxon>
        <taxon>ecological metagenomes</taxon>
    </lineage>
</organism>
<evidence type="ECO:0000259" key="1">
    <source>
        <dbReference type="Pfam" id="PF04459"/>
    </source>
</evidence>
<feature type="domain" description="DUF512" evidence="1">
    <location>
        <begin position="1"/>
        <end position="88"/>
    </location>
</feature>
<reference evidence="2" key="1">
    <citation type="submission" date="2019-08" db="EMBL/GenBank/DDBJ databases">
        <authorList>
            <person name="Kucharzyk K."/>
            <person name="Murdoch R.W."/>
            <person name="Higgins S."/>
            <person name="Loffler F."/>
        </authorList>
    </citation>
    <scope>NUCLEOTIDE SEQUENCE</scope>
</reference>
<gene>
    <name evidence="2" type="ORF">SDC9_211388</name>
</gene>
<evidence type="ECO:0000313" key="2">
    <source>
        <dbReference type="EMBL" id="MPN63624.1"/>
    </source>
</evidence>
<dbReference type="AlphaFoldDB" id="A0A645JV48"/>
<sequence>MKKIAKTLRLHYNITVIVHAVKNESFGMQVTVTGLLTGGDIIAQLKGKDLGERLFISASIFKEFEDVTLDDITIGQMSHELGVPCEAVPPDGYEWITMLAKEII</sequence>
<comment type="caution">
    <text evidence="2">The sequence shown here is derived from an EMBL/GenBank/DDBJ whole genome shotgun (WGS) entry which is preliminary data.</text>
</comment>
<proteinExistence type="predicted"/>
<dbReference type="EMBL" id="VSSQ01143326">
    <property type="protein sequence ID" value="MPN63624.1"/>
    <property type="molecule type" value="Genomic_DNA"/>
</dbReference>
<dbReference type="Pfam" id="PF04459">
    <property type="entry name" value="DUF512"/>
    <property type="match status" value="1"/>
</dbReference>
<name>A0A645JV48_9ZZZZ</name>
<dbReference type="InterPro" id="IPR007549">
    <property type="entry name" value="DUF512"/>
</dbReference>